<name>A0A2Z2HR30_9EURY</name>
<dbReference type="EMBL" id="CP019893">
    <property type="protein sequence ID" value="ARS89482.1"/>
    <property type="molecule type" value="Genomic_DNA"/>
</dbReference>
<protein>
    <submittedName>
        <fullName evidence="2">Uncharacterized protein</fullName>
    </submittedName>
</protein>
<dbReference type="Proteomes" id="UP000250088">
    <property type="component" value="Chromosome"/>
</dbReference>
<dbReference type="KEGG" id="naj:B1756_06800"/>
<organism evidence="2 3">
    <name type="scientific">Natrarchaeobaculum aegyptiacum</name>
    <dbReference type="NCBI Taxonomy" id="745377"/>
    <lineage>
        <taxon>Archaea</taxon>
        <taxon>Methanobacteriati</taxon>
        <taxon>Methanobacteriota</taxon>
        <taxon>Stenosarchaea group</taxon>
        <taxon>Halobacteria</taxon>
        <taxon>Halobacteriales</taxon>
        <taxon>Natrialbaceae</taxon>
        <taxon>Natrarchaeobaculum</taxon>
    </lineage>
</organism>
<sequence>MAVVIGSARAIDRRSDVHYGDSTVAATTNWIERVVTAAGGSSRRRWCCRSTSDRPRKRSGDSVIVRANRW</sequence>
<evidence type="ECO:0000313" key="3">
    <source>
        <dbReference type="Proteomes" id="UP000250088"/>
    </source>
</evidence>
<reference evidence="3" key="1">
    <citation type="submission" date="2017-02" db="EMBL/GenBank/DDBJ databases">
        <title>Natronthermophilus aegyptiacus gen. nov.,sp. nov., an aerobic, extremely halophilic alkalithermophilic archaeon isolated from the athalassohaline Wadi An Natrun, Egypt.</title>
        <authorList>
            <person name="Zhao B."/>
        </authorList>
    </citation>
    <scope>NUCLEOTIDE SEQUENCE [LARGE SCALE GENOMIC DNA]</scope>
    <source>
        <strain evidence="3">JW/NM-HA 15</strain>
    </source>
</reference>
<feature type="compositionally biased region" description="Basic and acidic residues" evidence="1">
    <location>
        <begin position="51"/>
        <end position="60"/>
    </location>
</feature>
<dbReference type="AlphaFoldDB" id="A0A2Z2HR30"/>
<keyword evidence="3" id="KW-1185">Reference proteome</keyword>
<accession>A0A2Z2HR30</accession>
<evidence type="ECO:0000256" key="1">
    <source>
        <dbReference type="SAM" id="MobiDB-lite"/>
    </source>
</evidence>
<gene>
    <name evidence="2" type="ORF">B1756_06800</name>
</gene>
<evidence type="ECO:0000313" key="2">
    <source>
        <dbReference type="EMBL" id="ARS89482.1"/>
    </source>
</evidence>
<proteinExistence type="predicted"/>
<feature type="region of interest" description="Disordered" evidence="1">
    <location>
        <begin position="45"/>
        <end position="70"/>
    </location>
</feature>